<name>A0AAJ0BRW5_9PEZI</name>
<evidence type="ECO:0000313" key="2">
    <source>
        <dbReference type="Proteomes" id="UP001244011"/>
    </source>
</evidence>
<dbReference type="InterPro" id="IPR050275">
    <property type="entry name" value="PGM_Phosphatase"/>
</dbReference>
<dbReference type="Gene3D" id="3.40.50.1240">
    <property type="entry name" value="Phosphoglycerate mutase-like"/>
    <property type="match status" value="1"/>
</dbReference>
<gene>
    <name evidence="1" type="ORF">QBC33DRAFT_460448</name>
</gene>
<dbReference type="Pfam" id="PF00300">
    <property type="entry name" value="His_Phos_1"/>
    <property type="match status" value="1"/>
</dbReference>
<organism evidence="1 2">
    <name type="scientific">Phialemonium atrogriseum</name>
    <dbReference type="NCBI Taxonomy" id="1093897"/>
    <lineage>
        <taxon>Eukaryota</taxon>
        <taxon>Fungi</taxon>
        <taxon>Dikarya</taxon>
        <taxon>Ascomycota</taxon>
        <taxon>Pezizomycotina</taxon>
        <taxon>Sordariomycetes</taxon>
        <taxon>Sordariomycetidae</taxon>
        <taxon>Cephalothecales</taxon>
        <taxon>Cephalothecaceae</taxon>
        <taxon>Phialemonium</taxon>
    </lineage>
</organism>
<keyword evidence="2" id="KW-1185">Reference proteome</keyword>
<dbReference type="Proteomes" id="UP001244011">
    <property type="component" value="Unassembled WGS sequence"/>
</dbReference>
<dbReference type="PANTHER" id="PTHR48100:SF24">
    <property type="entry name" value="PHOSPHOGLYCERATE MUTASE"/>
    <property type="match status" value="1"/>
</dbReference>
<dbReference type="RefSeq" id="XP_060279130.1">
    <property type="nucleotide sequence ID" value="XM_060424990.1"/>
</dbReference>
<dbReference type="PANTHER" id="PTHR48100">
    <property type="entry name" value="BROAD-SPECIFICITY PHOSPHATASE YOR283W-RELATED"/>
    <property type="match status" value="1"/>
</dbReference>
<dbReference type="SUPFAM" id="SSF53254">
    <property type="entry name" value="Phosphoglycerate mutase-like"/>
    <property type="match status" value="1"/>
</dbReference>
<evidence type="ECO:0000313" key="1">
    <source>
        <dbReference type="EMBL" id="KAK1762917.1"/>
    </source>
</evidence>
<dbReference type="InterPro" id="IPR029033">
    <property type="entry name" value="His_PPase_superfam"/>
</dbReference>
<proteinExistence type="predicted"/>
<sequence length="238" mass="26339">MPPTLILIRHAQALHNVDNKSPIPYIHDPDLSELGYEQCTELRQNLQTKLPSELEIGLIVVSPMRRTLQTALRSLDWLVEKGVPIQAHAGWQETSAKPCDTGSPIAALAAEFPSVDFSTVDPVYPDKTSPAGAKYRYTRDAIVGRAQSALADLHGQDERAVIVVSHSGFLRQGVTGCWFFNADYRIFDFEEGSGRAGEGGYRLRQWDLTRSGGMGWSWDHQIEIGEGVPEEDVVEPPV</sequence>
<dbReference type="CDD" id="cd07067">
    <property type="entry name" value="HP_PGM_like"/>
    <property type="match status" value="1"/>
</dbReference>
<dbReference type="GeneID" id="85308177"/>
<accession>A0AAJ0BRW5</accession>
<dbReference type="GO" id="GO:0016791">
    <property type="term" value="F:phosphatase activity"/>
    <property type="evidence" value="ECO:0007669"/>
    <property type="project" value="TreeGrafter"/>
</dbReference>
<comment type="caution">
    <text evidence="1">The sequence shown here is derived from an EMBL/GenBank/DDBJ whole genome shotgun (WGS) entry which is preliminary data.</text>
</comment>
<protein>
    <submittedName>
        <fullName evidence="1">Phosphoglycerate mutase-like protein</fullName>
    </submittedName>
</protein>
<dbReference type="GO" id="GO:0005737">
    <property type="term" value="C:cytoplasm"/>
    <property type="evidence" value="ECO:0007669"/>
    <property type="project" value="TreeGrafter"/>
</dbReference>
<dbReference type="EMBL" id="MU839032">
    <property type="protein sequence ID" value="KAK1762917.1"/>
    <property type="molecule type" value="Genomic_DNA"/>
</dbReference>
<reference evidence="1" key="1">
    <citation type="submission" date="2023-06" db="EMBL/GenBank/DDBJ databases">
        <title>Genome-scale phylogeny and comparative genomics of the fungal order Sordariales.</title>
        <authorList>
            <consortium name="Lawrence Berkeley National Laboratory"/>
            <person name="Hensen N."/>
            <person name="Bonometti L."/>
            <person name="Westerberg I."/>
            <person name="Brannstrom I.O."/>
            <person name="Guillou S."/>
            <person name="Cros-Aarteil S."/>
            <person name="Calhoun S."/>
            <person name="Haridas S."/>
            <person name="Kuo A."/>
            <person name="Mondo S."/>
            <person name="Pangilinan J."/>
            <person name="Riley R."/>
            <person name="Labutti K."/>
            <person name="Andreopoulos B."/>
            <person name="Lipzen A."/>
            <person name="Chen C."/>
            <person name="Yanf M."/>
            <person name="Daum C."/>
            <person name="Ng V."/>
            <person name="Clum A."/>
            <person name="Steindorff A."/>
            <person name="Ohm R."/>
            <person name="Martin F."/>
            <person name="Silar P."/>
            <person name="Natvig D."/>
            <person name="Lalanne C."/>
            <person name="Gautier V."/>
            <person name="Ament-Velasquez S.L."/>
            <person name="Kruys A."/>
            <person name="Hutchinson M.I."/>
            <person name="Powell A.J."/>
            <person name="Barry K."/>
            <person name="Miller A.N."/>
            <person name="Grigoriev I.V."/>
            <person name="Debuchy R."/>
            <person name="Gladieux P."/>
            <person name="Thoren M.H."/>
            <person name="Johannesson H."/>
        </authorList>
    </citation>
    <scope>NUCLEOTIDE SEQUENCE</scope>
    <source>
        <strain evidence="1">8032-3</strain>
    </source>
</reference>
<dbReference type="InterPro" id="IPR013078">
    <property type="entry name" value="His_Pase_superF_clade-1"/>
</dbReference>
<dbReference type="AlphaFoldDB" id="A0AAJ0BRW5"/>
<dbReference type="SMART" id="SM00855">
    <property type="entry name" value="PGAM"/>
    <property type="match status" value="1"/>
</dbReference>